<evidence type="ECO:0000313" key="2">
    <source>
        <dbReference type="Proteomes" id="UP000673394"/>
    </source>
</evidence>
<sequence length="74" mass="8024">MSAVIVVCLRNLQENRHGTMLDQLVQQGHDVSLTHCLNQCVGCRRGPALSIDGAWIGAADEAALQNEVDARLLK</sequence>
<protein>
    <submittedName>
        <fullName evidence="1">DUF1450 domain-containing protein</fullName>
    </submittedName>
</protein>
<dbReference type="RefSeq" id="WP_210658726.1">
    <property type="nucleotide sequence ID" value="NZ_JAGKSP010000005.1"/>
</dbReference>
<proteinExistence type="predicted"/>
<organism evidence="1 2">
    <name type="scientific">Paenibacillus lignilyticus</name>
    <dbReference type="NCBI Taxonomy" id="1172615"/>
    <lineage>
        <taxon>Bacteria</taxon>
        <taxon>Bacillati</taxon>
        <taxon>Bacillota</taxon>
        <taxon>Bacilli</taxon>
        <taxon>Bacillales</taxon>
        <taxon>Paenibacillaceae</taxon>
        <taxon>Paenibacillus</taxon>
    </lineage>
</organism>
<evidence type="ECO:0000313" key="1">
    <source>
        <dbReference type="EMBL" id="MBP3963888.1"/>
    </source>
</evidence>
<accession>A0ABS5CD89</accession>
<name>A0ABS5CD89_9BACL</name>
<dbReference type="Proteomes" id="UP000673394">
    <property type="component" value="Unassembled WGS sequence"/>
</dbReference>
<comment type="caution">
    <text evidence="1">The sequence shown here is derived from an EMBL/GenBank/DDBJ whole genome shotgun (WGS) entry which is preliminary data.</text>
</comment>
<dbReference type="EMBL" id="JAGKSP010000005">
    <property type="protein sequence ID" value="MBP3963888.1"/>
    <property type="molecule type" value="Genomic_DNA"/>
</dbReference>
<keyword evidence="2" id="KW-1185">Reference proteome</keyword>
<reference evidence="1 2" key="1">
    <citation type="submission" date="2021-04" db="EMBL/GenBank/DDBJ databases">
        <title>Paenibacillus sp. DLE-14 whole genome sequence.</title>
        <authorList>
            <person name="Ham Y.J."/>
        </authorList>
    </citation>
    <scope>NUCLEOTIDE SEQUENCE [LARGE SCALE GENOMIC DNA]</scope>
    <source>
        <strain evidence="1 2">DLE-14</strain>
    </source>
</reference>
<gene>
    <name evidence="1" type="ORF">I8J30_14320</name>
</gene>